<dbReference type="AlphaFoldDB" id="A0AB39S135"/>
<protein>
    <recommendedName>
        <fullName evidence="3">TetR family transcriptional regulator</fullName>
    </recommendedName>
</protein>
<dbReference type="EMBL" id="CP163440">
    <property type="protein sequence ID" value="XDQ61247.1"/>
    <property type="molecule type" value="Genomic_DNA"/>
</dbReference>
<dbReference type="RefSeq" id="WP_369257057.1">
    <property type="nucleotide sequence ID" value="NZ_CP163440.1"/>
</dbReference>
<evidence type="ECO:0000313" key="2">
    <source>
        <dbReference type="EMBL" id="XDQ61247.1"/>
    </source>
</evidence>
<organism evidence="2">
    <name type="scientific">Streptomyces sp. R35</name>
    <dbReference type="NCBI Taxonomy" id="3238630"/>
    <lineage>
        <taxon>Bacteria</taxon>
        <taxon>Bacillati</taxon>
        <taxon>Actinomycetota</taxon>
        <taxon>Actinomycetes</taxon>
        <taxon>Kitasatosporales</taxon>
        <taxon>Streptomycetaceae</taxon>
        <taxon>Streptomyces</taxon>
    </lineage>
</organism>
<sequence>MNDSAALRLRHALEHAGVPIRPGTDQAVVHAFERIVTGTPEHTSGALTISTLCKEAGVSRATYYRSPLAKIITGLLKTPDVPRPQTDVLTADIARLKKAERTLRSQHAAEQREARATIATYADHIQALTLRNAELEAENAALREALHQPDGNVAALPVTSLRQAWRQGSGVQRLGDEADRLG</sequence>
<evidence type="ECO:0000256" key="1">
    <source>
        <dbReference type="SAM" id="Coils"/>
    </source>
</evidence>
<accession>A0AB39S135</accession>
<feature type="coiled-coil region" evidence="1">
    <location>
        <begin position="93"/>
        <end position="145"/>
    </location>
</feature>
<keyword evidence="1" id="KW-0175">Coiled coil</keyword>
<name>A0AB39S135_9ACTN</name>
<gene>
    <name evidence="2" type="ORF">AB5J50_10895</name>
</gene>
<reference evidence="2" key="1">
    <citation type="submission" date="2024-07" db="EMBL/GenBank/DDBJ databases">
        <authorList>
            <person name="Yu S.T."/>
        </authorList>
    </citation>
    <scope>NUCLEOTIDE SEQUENCE</scope>
    <source>
        <strain evidence="2">R35</strain>
    </source>
</reference>
<evidence type="ECO:0008006" key="3">
    <source>
        <dbReference type="Google" id="ProtNLM"/>
    </source>
</evidence>
<proteinExistence type="predicted"/>